<keyword evidence="1" id="KW-0472">Membrane</keyword>
<protein>
    <submittedName>
        <fullName evidence="2">Uncharacterized protein</fullName>
    </submittedName>
</protein>
<keyword evidence="1" id="KW-0812">Transmembrane</keyword>
<proteinExistence type="predicted"/>
<name>A0A811LR75_9BILA</name>
<dbReference type="EMBL" id="CAJFCW020000006">
    <property type="protein sequence ID" value="CAG9127308.1"/>
    <property type="molecule type" value="Genomic_DNA"/>
</dbReference>
<evidence type="ECO:0000256" key="1">
    <source>
        <dbReference type="SAM" id="Phobius"/>
    </source>
</evidence>
<sequence length="101" mass="11354">MDTTIFLLVIIAGIITGILLPFFFILFCICVVWPRYNTPICQADNENLIHSGQRQISDWDPSSDYLIISPVVEEIPNPITVNISKTPMELNPTTISISTEM</sequence>
<keyword evidence="3" id="KW-1185">Reference proteome</keyword>
<feature type="transmembrane region" description="Helical" evidence="1">
    <location>
        <begin position="6"/>
        <end position="33"/>
    </location>
</feature>
<organism evidence="2 3">
    <name type="scientific">Bursaphelenchus okinawaensis</name>
    <dbReference type="NCBI Taxonomy" id="465554"/>
    <lineage>
        <taxon>Eukaryota</taxon>
        <taxon>Metazoa</taxon>
        <taxon>Ecdysozoa</taxon>
        <taxon>Nematoda</taxon>
        <taxon>Chromadorea</taxon>
        <taxon>Rhabditida</taxon>
        <taxon>Tylenchina</taxon>
        <taxon>Tylenchomorpha</taxon>
        <taxon>Aphelenchoidea</taxon>
        <taxon>Aphelenchoididae</taxon>
        <taxon>Bursaphelenchus</taxon>
    </lineage>
</organism>
<evidence type="ECO:0000313" key="2">
    <source>
        <dbReference type="EMBL" id="CAD5229899.1"/>
    </source>
</evidence>
<evidence type="ECO:0000313" key="3">
    <source>
        <dbReference type="Proteomes" id="UP000614601"/>
    </source>
</evidence>
<dbReference type="Proteomes" id="UP000614601">
    <property type="component" value="Unassembled WGS sequence"/>
</dbReference>
<gene>
    <name evidence="2" type="ORF">BOKJ2_LOCUS13866</name>
</gene>
<dbReference type="Proteomes" id="UP000783686">
    <property type="component" value="Unassembled WGS sequence"/>
</dbReference>
<dbReference type="AlphaFoldDB" id="A0A811LR75"/>
<reference evidence="2" key="1">
    <citation type="submission" date="2020-09" db="EMBL/GenBank/DDBJ databases">
        <authorList>
            <person name="Kikuchi T."/>
        </authorList>
    </citation>
    <scope>NUCLEOTIDE SEQUENCE</scope>
    <source>
        <strain evidence="2">SH1</strain>
    </source>
</reference>
<dbReference type="OrthoDB" id="10563187at2759"/>
<dbReference type="EMBL" id="CAJFDH010000006">
    <property type="protein sequence ID" value="CAD5229899.1"/>
    <property type="molecule type" value="Genomic_DNA"/>
</dbReference>
<accession>A0A811LR75</accession>
<comment type="caution">
    <text evidence="2">The sequence shown here is derived from an EMBL/GenBank/DDBJ whole genome shotgun (WGS) entry which is preliminary data.</text>
</comment>
<keyword evidence="1" id="KW-1133">Transmembrane helix</keyword>